<evidence type="ECO:0000256" key="1">
    <source>
        <dbReference type="SAM" id="Phobius"/>
    </source>
</evidence>
<proteinExistence type="predicted"/>
<protein>
    <submittedName>
        <fullName evidence="2">Uncharacterized protein</fullName>
    </submittedName>
</protein>
<dbReference type="Proteomes" id="UP000322165">
    <property type="component" value="Unassembled WGS sequence"/>
</dbReference>
<evidence type="ECO:0000313" key="3">
    <source>
        <dbReference type="Proteomes" id="UP000322165"/>
    </source>
</evidence>
<reference evidence="2 3" key="1">
    <citation type="submission" date="2019-09" db="EMBL/GenBank/DDBJ databases">
        <title>Arenimonas chukotkensis sp. nov., a bacterium isolated from Chukotka hot spring, Arctic region, Russia.</title>
        <authorList>
            <person name="Zayulina K.S."/>
            <person name="Prokofeva M.I."/>
            <person name="Elcheninov A.G."/>
            <person name="Novikov A."/>
            <person name="Kochetkova T.V."/>
            <person name="Kublanov I.V."/>
        </authorList>
    </citation>
    <scope>NUCLEOTIDE SEQUENCE [LARGE SCALE GENOMIC DNA]</scope>
    <source>
        <strain evidence="2 3">3729k</strain>
    </source>
</reference>
<keyword evidence="1" id="KW-1133">Transmembrane helix</keyword>
<gene>
    <name evidence="2" type="ORF">F0415_05930</name>
</gene>
<evidence type="ECO:0000313" key="2">
    <source>
        <dbReference type="EMBL" id="KAA2285449.1"/>
    </source>
</evidence>
<sequence length="138" mass="15060">MAEKKPIWIPTWLGLLIAAAALWIVVRVMTGGEDLSIGHGPSPVAAQASREAEWMVRGKAAVLEKLKDPDSADFRNVRFHQGKDGVPMTCGEVNSKNSFGGYGGFQRFISAGRADLTFLAEQMDARDFAEVWNQFCSG</sequence>
<name>A0A5B2ZBK9_9GAMM</name>
<keyword evidence="1" id="KW-0812">Transmembrane</keyword>
<keyword evidence="3" id="KW-1185">Reference proteome</keyword>
<dbReference type="RefSeq" id="WP_149860275.1">
    <property type="nucleotide sequence ID" value="NZ_VUOD01000003.1"/>
</dbReference>
<dbReference type="EMBL" id="VUOD01000003">
    <property type="protein sequence ID" value="KAA2285449.1"/>
    <property type="molecule type" value="Genomic_DNA"/>
</dbReference>
<organism evidence="2 3">
    <name type="scientific">Arenimonas fontis</name>
    <dbReference type="NCBI Taxonomy" id="2608255"/>
    <lineage>
        <taxon>Bacteria</taxon>
        <taxon>Pseudomonadati</taxon>
        <taxon>Pseudomonadota</taxon>
        <taxon>Gammaproteobacteria</taxon>
        <taxon>Lysobacterales</taxon>
        <taxon>Lysobacteraceae</taxon>
        <taxon>Arenimonas</taxon>
    </lineage>
</organism>
<comment type="caution">
    <text evidence="2">The sequence shown here is derived from an EMBL/GenBank/DDBJ whole genome shotgun (WGS) entry which is preliminary data.</text>
</comment>
<accession>A0A5B2ZBK9</accession>
<keyword evidence="1" id="KW-0472">Membrane</keyword>
<feature type="transmembrane region" description="Helical" evidence="1">
    <location>
        <begin position="6"/>
        <end position="26"/>
    </location>
</feature>
<reference evidence="2 3" key="2">
    <citation type="submission" date="2019-09" db="EMBL/GenBank/DDBJ databases">
        <authorList>
            <person name="Mazur A."/>
        </authorList>
    </citation>
    <scope>NUCLEOTIDE SEQUENCE [LARGE SCALE GENOMIC DNA]</scope>
    <source>
        <strain evidence="2 3">3729k</strain>
    </source>
</reference>
<dbReference type="AlphaFoldDB" id="A0A5B2ZBK9"/>